<reference evidence="2" key="1">
    <citation type="submission" date="2017-02" db="EMBL/GenBank/DDBJ databases">
        <title>Complete genome sequence of Cupriavidus necator strain NH9, a 3-chlorobenzoate degrader.</title>
        <authorList>
            <person name="Moriuchi R."/>
            <person name="Dohra H."/>
            <person name="Ogawa N."/>
        </authorList>
    </citation>
    <scope>NUCLEOTIDE SEQUENCE [LARGE SCALE GENOMIC DNA]</scope>
    <source>
        <strain evidence="2">NH9</strain>
    </source>
</reference>
<name>A0A1U9UPZ7_CUPNE</name>
<gene>
    <name evidence="1" type="ORF">BJN34_12975</name>
</gene>
<dbReference type="EMBL" id="CP017757">
    <property type="protein sequence ID" value="AQV94794.1"/>
    <property type="molecule type" value="Genomic_DNA"/>
</dbReference>
<organism evidence="1 2">
    <name type="scientific">Cupriavidus necator</name>
    <name type="common">Alcaligenes eutrophus</name>
    <name type="synonym">Ralstonia eutropha</name>
    <dbReference type="NCBI Taxonomy" id="106590"/>
    <lineage>
        <taxon>Bacteria</taxon>
        <taxon>Pseudomonadati</taxon>
        <taxon>Pseudomonadota</taxon>
        <taxon>Betaproteobacteria</taxon>
        <taxon>Burkholderiales</taxon>
        <taxon>Burkholderiaceae</taxon>
        <taxon>Cupriavidus</taxon>
    </lineage>
</organism>
<dbReference type="Proteomes" id="UP000189627">
    <property type="component" value="Chromosome 1"/>
</dbReference>
<dbReference type="AlphaFoldDB" id="A0A1U9UPZ7"/>
<accession>A0A1U9UPZ7</accession>
<dbReference type="OrthoDB" id="950196at2"/>
<proteinExistence type="predicted"/>
<sequence length="174" mass="20403">MIRQILLAYSARRPVKIISDGDRPYLERYFVCALFGIRIYLHRFVGSDPDRGLHDHPWRWALSLILLGWYYEATRQHGEPRPVRWLNFLTGDSFHRVILRPESECTDEFDLCTPSEVWTLFIVPAKDVKPWGFMRDKGQIGQVFTPFDYGPTGKPAKWWIDAPKGRDAALRRPD</sequence>
<evidence type="ECO:0000313" key="1">
    <source>
        <dbReference type="EMBL" id="AQV94794.1"/>
    </source>
</evidence>
<evidence type="ECO:0000313" key="2">
    <source>
        <dbReference type="Proteomes" id="UP000189627"/>
    </source>
</evidence>
<dbReference type="KEGG" id="cuh:BJN34_12975"/>
<dbReference type="RefSeq" id="WP_078196974.1">
    <property type="nucleotide sequence ID" value="NZ_CP017757.2"/>
</dbReference>
<protein>
    <submittedName>
        <fullName evidence="1">Uncharacterized protein</fullName>
    </submittedName>
</protein>